<reference evidence="3 4" key="1">
    <citation type="submission" date="2018-06" db="EMBL/GenBank/DDBJ databases">
        <authorList>
            <consortium name="Pathogen Informatics"/>
            <person name="Doyle S."/>
        </authorList>
    </citation>
    <scope>NUCLEOTIDE SEQUENCE [LARGE SCALE GENOMIC DNA]</scope>
    <source>
        <strain evidence="3 4">NCTC10571</strain>
    </source>
</reference>
<evidence type="ECO:0000256" key="1">
    <source>
        <dbReference type="SAM" id="Coils"/>
    </source>
</evidence>
<gene>
    <name evidence="3" type="ORF">NCTC10571_00119</name>
</gene>
<evidence type="ECO:0000313" key="3">
    <source>
        <dbReference type="EMBL" id="STY70030.1"/>
    </source>
</evidence>
<sequence length="213" mass="24735">MLDNKESFNKVGISRNDEPTRFLTEEEMEQLEQARFNYETKVENTPKTTVEKNNKIKIEDIAPETKTKLTISQKTKNVAQTVKNVVRKILIVASFVIVAILGFYLAFSWNMPIDRDDEEVVKTEVRQELKLDDKIDENNFDTQVSEKVETFEEKVDKAKQILGGLEEDIAQDKDLKENITDLKNSTQGFLDEHSDEISILKYRLENLINEFLK</sequence>
<proteinExistence type="predicted"/>
<evidence type="ECO:0000313" key="4">
    <source>
        <dbReference type="Proteomes" id="UP000255234"/>
    </source>
</evidence>
<feature type="transmembrane region" description="Helical" evidence="2">
    <location>
        <begin position="89"/>
        <end position="109"/>
    </location>
</feature>
<dbReference type="EMBL" id="UGPP01000001">
    <property type="protein sequence ID" value="STY70030.1"/>
    <property type="molecule type" value="Genomic_DNA"/>
</dbReference>
<keyword evidence="2" id="KW-0472">Membrane</keyword>
<accession>A0A378NNQ7</accession>
<name>A0A378NNQ7_9FIRM</name>
<feature type="coiled-coil region" evidence="1">
    <location>
        <begin position="148"/>
        <end position="210"/>
    </location>
</feature>
<dbReference type="Proteomes" id="UP000255234">
    <property type="component" value="Unassembled WGS sequence"/>
</dbReference>
<dbReference type="AlphaFoldDB" id="A0A378NNQ7"/>
<evidence type="ECO:0000256" key="2">
    <source>
        <dbReference type="SAM" id="Phobius"/>
    </source>
</evidence>
<organism evidence="3 4">
    <name type="scientific">Megamonas hypermegale</name>
    <dbReference type="NCBI Taxonomy" id="158847"/>
    <lineage>
        <taxon>Bacteria</taxon>
        <taxon>Bacillati</taxon>
        <taxon>Bacillota</taxon>
        <taxon>Negativicutes</taxon>
        <taxon>Selenomonadales</taxon>
        <taxon>Selenomonadaceae</taxon>
        <taxon>Megamonas</taxon>
    </lineage>
</organism>
<protein>
    <submittedName>
        <fullName evidence="3">Uncharacterized protein</fullName>
    </submittedName>
</protein>
<keyword evidence="2" id="KW-0812">Transmembrane</keyword>
<keyword evidence="2" id="KW-1133">Transmembrane helix</keyword>
<keyword evidence="1" id="KW-0175">Coiled coil</keyword>